<accession>A0A7R9W891</accession>
<gene>
    <name evidence="1" type="ORF">TDUB1175_LOCUS16154</name>
</gene>
<dbReference type="AlphaFoldDB" id="A0A7R9W891"/>
<proteinExistence type="predicted"/>
<sequence length="222" mass="25665">MTSISFWEALTATRMINLQADTLICRPISSRDNETIFHNPSVNYVGGMSGFNTTFGRDEKTGEDKKIVLSFDLKKMASDLPSHERRTTSHMHGGFSLHDIPWMIECIKQYGDIRNWTEDDLWTYCLNYMEYNRSGLPSSEVTEFQAWWRASDGGLTKCLQDSEGNRLCPFGVHKPWRNMDKYGNYTELVDNCPGLDRLEQIHSKYNSEEDQRLQVVELSITL</sequence>
<organism evidence="1">
    <name type="scientific">Pseudictyota dubia</name>
    <dbReference type="NCBI Taxonomy" id="2749911"/>
    <lineage>
        <taxon>Eukaryota</taxon>
        <taxon>Sar</taxon>
        <taxon>Stramenopiles</taxon>
        <taxon>Ochrophyta</taxon>
        <taxon>Bacillariophyta</taxon>
        <taxon>Mediophyceae</taxon>
        <taxon>Biddulphiophycidae</taxon>
        <taxon>Eupodiscales</taxon>
        <taxon>Odontellaceae</taxon>
        <taxon>Pseudictyota</taxon>
    </lineage>
</organism>
<evidence type="ECO:0000313" key="1">
    <source>
        <dbReference type="EMBL" id="CAD8317360.1"/>
    </source>
</evidence>
<dbReference type="EMBL" id="HBED01032226">
    <property type="protein sequence ID" value="CAD8317360.1"/>
    <property type="molecule type" value="Transcribed_RNA"/>
</dbReference>
<name>A0A7R9W891_9STRA</name>
<protein>
    <submittedName>
        <fullName evidence="1">Uncharacterized protein</fullName>
    </submittedName>
</protein>
<reference evidence="1" key="1">
    <citation type="submission" date="2021-01" db="EMBL/GenBank/DDBJ databases">
        <authorList>
            <person name="Corre E."/>
            <person name="Pelletier E."/>
            <person name="Niang G."/>
            <person name="Scheremetjew M."/>
            <person name="Finn R."/>
            <person name="Kale V."/>
            <person name="Holt S."/>
            <person name="Cochrane G."/>
            <person name="Meng A."/>
            <person name="Brown T."/>
            <person name="Cohen L."/>
        </authorList>
    </citation>
    <scope>NUCLEOTIDE SEQUENCE</scope>
    <source>
        <strain evidence="1">CCMP147</strain>
    </source>
</reference>